<gene>
    <name evidence="1" type="ORF">HPB50_007446</name>
</gene>
<proteinExistence type="predicted"/>
<name>A0ACB7SPD7_HYAAI</name>
<dbReference type="EMBL" id="CM023483">
    <property type="protein sequence ID" value="KAH6935643.1"/>
    <property type="molecule type" value="Genomic_DNA"/>
</dbReference>
<accession>A0ACB7SPD7</accession>
<comment type="caution">
    <text evidence="1">The sequence shown here is derived from an EMBL/GenBank/DDBJ whole genome shotgun (WGS) entry which is preliminary data.</text>
</comment>
<protein>
    <submittedName>
        <fullName evidence="1">Uncharacterized protein</fullName>
    </submittedName>
</protein>
<keyword evidence="2" id="KW-1185">Reference proteome</keyword>
<evidence type="ECO:0000313" key="1">
    <source>
        <dbReference type="EMBL" id="KAH6935643.1"/>
    </source>
</evidence>
<reference evidence="1" key="1">
    <citation type="submission" date="2020-05" db="EMBL/GenBank/DDBJ databases">
        <title>Large-scale comparative analyses of tick genomes elucidate their genetic diversity and vector capacities.</title>
        <authorList>
            <person name="Jia N."/>
            <person name="Wang J."/>
            <person name="Shi W."/>
            <person name="Du L."/>
            <person name="Sun Y."/>
            <person name="Zhan W."/>
            <person name="Jiang J."/>
            <person name="Wang Q."/>
            <person name="Zhang B."/>
            <person name="Ji P."/>
            <person name="Sakyi L.B."/>
            <person name="Cui X."/>
            <person name="Yuan T."/>
            <person name="Jiang B."/>
            <person name="Yang W."/>
            <person name="Lam T.T.-Y."/>
            <person name="Chang Q."/>
            <person name="Ding S."/>
            <person name="Wang X."/>
            <person name="Zhu J."/>
            <person name="Ruan X."/>
            <person name="Zhao L."/>
            <person name="Wei J."/>
            <person name="Que T."/>
            <person name="Du C."/>
            <person name="Cheng J."/>
            <person name="Dai P."/>
            <person name="Han X."/>
            <person name="Huang E."/>
            <person name="Gao Y."/>
            <person name="Liu J."/>
            <person name="Shao H."/>
            <person name="Ye R."/>
            <person name="Li L."/>
            <person name="Wei W."/>
            <person name="Wang X."/>
            <person name="Wang C."/>
            <person name="Yang T."/>
            <person name="Huo Q."/>
            <person name="Li W."/>
            <person name="Guo W."/>
            <person name="Chen H."/>
            <person name="Zhou L."/>
            <person name="Ni X."/>
            <person name="Tian J."/>
            <person name="Zhou Y."/>
            <person name="Sheng Y."/>
            <person name="Liu T."/>
            <person name="Pan Y."/>
            <person name="Xia L."/>
            <person name="Li J."/>
            <person name="Zhao F."/>
            <person name="Cao W."/>
        </authorList>
    </citation>
    <scope>NUCLEOTIDE SEQUENCE</scope>
    <source>
        <strain evidence="1">Hyas-2018</strain>
    </source>
</reference>
<evidence type="ECO:0000313" key="2">
    <source>
        <dbReference type="Proteomes" id="UP000821845"/>
    </source>
</evidence>
<organism evidence="1 2">
    <name type="scientific">Hyalomma asiaticum</name>
    <name type="common">Tick</name>
    <dbReference type="NCBI Taxonomy" id="266040"/>
    <lineage>
        <taxon>Eukaryota</taxon>
        <taxon>Metazoa</taxon>
        <taxon>Ecdysozoa</taxon>
        <taxon>Arthropoda</taxon>
        <taxon>Chelicerata</taxon>
        <taxon>Arachnida</taxon>
        <taxon>Acari</taxon>
        <taxon>Parasitiformes</taxon>
        <taxon>Ixodida</taxon>
        <taxon>Ixodoidea</taxon>
        <taxon>Ixodidae</taxon>
        <taxon>Hyalomminae</taxon>
        <taxon>Hyalomma</taxon>
    </lineage>
</organism>
<dbReference type="Proteomes" id="UP000821845">
    <property type="component" value="Chromosome 3"/>
</dbReference>
<sequence>MEYIPGTSAGTAGTANTLHHMAWGHRHNTDVPPIDKQSLYKNPDNQWEALLISQYPHNQLWMEGRARTSTDRVVSALAELEKEWASRTALAVSLGMGGRWYLPAFPDNAVPTPGNYSLGHRCKTTSRGDAPAREQISSIVEGCEDPNYNKTFSFDRTFQAMFAYDKSDHMLFTYDSDASLRFKLCETKKNVIDLQYNIVADDIQYEDIDDLCGYGSYFRLRILNRLAEFLAKNYTSPNEESACKLLT</sequence>